<proteinExistence type="predicted"/>
<name>A0A7S4B4V8_CHRCT</name>
<gene>
    <name evidence="2" type="ORF">PCAR00345_LOCUS6766</name>
</gene>
<evidence type="ECO:0000259" key="1">
    <source>
        <dbReference type="Pfam" id="PF07035"/>
    </source>
</evidence>
<reference evidence="2" key="1">
    <citation type="submission" date="2021-01" db="EMBL/GenBank/DDBJ databases">
        <authorList>
            <person name="Corre E."/>
            <person name="Pelletier E."/>
            <person name="Niang G."/>
            <person name="Scheremetjew M."/>
            <person name="Finn R."/>
            <person name="Kale V."/>
            <person name="Holt S."/>
            <person name="Cochrane G."/>
            <person name="Meng A."/>
            <person name="Brown T."/>
            <person name="Cohen L."/>
        </authorList>
    </citation>
    <scope>NUCLEOTIDE SEQUENCE</scope>
    <source>
        <strain evidence="2">CCMP645</strain>
    </source>
</reference>
<dbReference type="InterPro" id="IPR009755">
    <property type="entry name" value="RMC1_C"/>
</dbReference>
<dbReference type="EMBL" id="HBIZ01011357">
    <property type="protein sequence ID" value="CAE0754179.1"/>
    <property type="molecule type" value="Transcribed_RNA"/>
</dbReference>
<sequence length="105" mass="12054">MLERLGESEETHDAVMRLLLKQGKLLSCCRFIRQHRLFAYPPRTVLAAAAASDDRLLFRAIYLFFLQRNEVWRGSADFVVAEDCEEFTALFQQRESTEAAAARGL</sequence>
<organism evidence="2">
    <name type="scientific">Chrysotila carterae</name>
    <name type="common">Marine alga</name>
    <name type="synonym">Syracosphaera carterae</name>
    <dbReference type="NCBI Taxonomy" id="13221"/>
    <lineage>
        <taxon>Eukaryota</taxon>
        <taxon>Haptista</taxon>
        <taxon>Haptophyta</taxon>
        <taxon>Prymnesiophyceae</taxon>
        <taxon>Isochrysidales</taxon>
        <taxon>Isochrysidaceae</taxon>
        <taxon>Chrysotila</taxon>
    </lineage>
</organism>
<evidence type="ECO:0000313" key="2">
    <source>
        <dbReference type="EMBL" id="CAE0754179.1"/>
    </source>
</evidence>
<feature type="domain" description="Mic1" evidence="1">
    <location>
        <begin position="1"/>
        <end position="78"/>
    </location>
</feature>
<protein>
    <recommendedName>
        <fullName evidence="1">Mic1 domain-containing protein</fullName>
    </recommendedName>
</protein>
<accession>A0A7S4B4V8</accession>
<dbReference type="Pfam" id="PF07035">
    <property type="entry name" value="RMC1_C"/>
    <property type="match status" value="1"/>
</dbReference>
<dbReference type="AlphaFoldDB" id="A0A7S4B4V8"/>